<evidence type="ECO:0000313" key="1">
    <source>
        <dbReference type="EMBL" id="TDG02980.1"/>
    </source>
</evidence>
<reference evidence="1 2" key="1">
    <citation type="submission" date="2019-03" db="EMBL/GenBank/DDBJ databases">
        <title>Paraburkholderia sp. isolated from native Mimosa gymnas in Guartela State Park, Brazil.</title>
        <authorList>
            <person name="Paulitsch F."/>
            <person name="Hungria M."/>
            <person name="Delamuta J.R.M."/>
            <person name="Ribeiro R.A."/>
            <person name="Dall'Agnol R."/>
            <person name="Silva J.S.B."/>
        </authorList>
    </citation>
    <scope>NUCLEOTIDE SEQUENCE [LARGE SCALE GENOMIC DNA]</scope>
    <source>
        <strain evidence="1 2">CNPSo 3008</strain>
    </source>
</reference>
<organism evidence="1 2">
    <name type="scientific">Paraburkholderia guartelaensis</name>
    <dbReference type="NCBI Taxonomy" id="2546446"/>
    <lineage>
        <taxon>Bacteria</taxon>
        <taxon>Pseudomonadati</taxon>
        <taxon>Pseudomonadota</taxon>
        <taxon>Betaproteobacteria</taxon>
        <taxon>Burkholderiales</taxon>
        <taxon>Burkholderiaceae</taxon>
        <taxon>Paraburkholderia</taxon>
    </lineage>
</organism>
<dbReference type="OrthoDB" id="9133988at2"/>
<dbReference type="Proteomes" id="UP000295606">
    <property type="component" value="Unassembled WGS sequence"/>
</dbReference>
<gene>
    <name evidence="1" type="ORF">E1N52_37240</name>
</gene>
<accession>A0A4R5L5G6</accession>
<proteinExistence type="predicted"/>
<dbReference type="AlphaFoldDB" id="A0A4R5L5G6"/>
<protein>
    <submittedName>
        <fullName evidence="1">Uncharacterized protein</fullName>
    </submittedName>
</protein>
<comment type="caution">
    <text evidence="1">The sequence shown here is derived from an EMBL/GenBank/DDBJ whole genome shotgun (WGS) entry which is preliminary data.</text>
</comment>
<evidence type="ECO:0000313" key="2">
    <source>
        <dbReference type="Proteomes" id="UP000295606"/>
    </source>
</evidence>
<dbReference type="EMBL" id="SMOD01000049">
    <property type="protein sequence ID" value="TDG02980.1"/>
    <property type="molecule type" value="Genomic_DNA"/>
</dbReference>
<name>A0A4R5L5G6_9BURK</name>
<sequence length="237" mass="26575">MTDAVAEAVRSLPPDLGLKVQLMLSGMVDTDESLATWSRQWVWSDQAAEKRALLEIERAQAEIPSPQTQPADFRHQTVMLDGRFDAMRASHAVQAQELEFLRWNASGPGSAARQFPRRAARQCAGPCESCPQVRREVMSRTGRSRRKAACPKIGVLMRYEARVVRVVAEARGQWAIIKSLGEDGRAFRILRVVNTRFTRSNNWGSSQIQRGSAIKTLQTFANTCLLKGFLKFPHLLP</sequence>
<dbReference type="RefSeq" id="WP_133189346.1">
    <property type="nucleotide sequence ID" value="NZ_SMOD01000049.1"/>
</dbReference>